<dbReference type="Gene3D" id="4.10.240.10">
    <property type="entry name" value="Zn(2)-C6 fungal-type DNA-binding domain"/>
    <property type="match status" value="1"/>
</dbReference>
<evidence type="ECO:0000256" key="4">
    <source>
        <dbReference type="ARBA" id="ARBA00023163"/>
    </source>
</evidence>
<feature type="compositionally biased region" description="Polar residues" evidence="6">
    <location>
        <begin position="85"/>
        <end position="94"/>
    </location>
</feature>
<organism evidence="8 9">
    <name type="scientific">Penicillium canescens</name>
    <dbReference type="NCBI Taxonomy" id="5083"/>
    <lineage>
        <taxon>Eukaryota</taxon>
        <taxon>Fungi</taxon>
        <taxon>Dikarya</taxon>
        <taxon>Ascomycota</taxon>
        <taxon>Pezizomycotina</taxon>
        <taxon>Eurotiomycetes</taxon>
        <taxon>Eurotiomycetidae</taxon>
        <taxon>Eurotiales</taxon>
        <taxon>Aspergillaceae</taxon>
        <taxon>Penicillium</taxon>
    </lineage>
</organism>
<dbReference type="AlphaFoldDB" id="A0AAD6IB00"/>
<reference evidence="8" key="2">
    <citation type="submission" date="2023-01" db="EMBL/GenBank/DDBJ databases">
        <authorList>
            <person name="Petersen C."/>
        </authorList>
    </citation>
    <scope>NUCLEOTIDE SEQUENCE</scope>
    <source>
        <strain evidence="8">IBT 15450</strain>
    </source>
</reference>
<evidence type="ECO:0000313" key="9">
    <source>
        <dbReference type="Proteomes" id="UP001219568"/>
    </source>
</evidence>
<accession>A0AAD6IB00</accession>
<evidence type="ECO:0000313" key="8">
    <source>
        <dbReference type="EMBL" id="KAJ6038361.1"/>
    </source>
</evidence>
<dbReference type="SUPFAM" id="SSF57701">
    <property type="entry name" value="Zn2/Cys6 DNA-binding domain"/>
    <property type="match status" value="1"/>
</dbReference>
<name>A0AAD6IB00_PENCN</name>
<keyword evidence="4" id="KW-0804">Transcription</keyword>
<sequence length="434" mass="49571">MRSETAGCWTCRIRHLKCDMHIPSCKECSDRHVHCHGYGPKPTWMDGASEEQKERQRIKAAINENFRRVKKMQGRARRRAREHSQALSETQTNEEAPRAMITPPQPSYSPCLSGQSDFLEHSIELESHDTSQVTSHDHDEALQSRTDSGNQHFEPGDSLDSREACLLMHYLDQVFPWQFPYHCSRSRLGNRGWLFLLLIKRGPLYHAVLSLSSLHQAAILGTEEEFQQKQKAFEHHSRALRELCDIMSEKGDKLLDDHPQLAEFLACSFMLISFEVFRGAEHDWLLHLDATASLMGLLSPEAIFNPDSVICDTSSTPFAEQHRSPRSGMVEGLQFLTVAVIWFDIFACVTTGRAPRLPYQQWLRIQGLNTADLMGCENWVMLITGDLAHFSIWKETQEEQGMLSIRELASRGKEIERRLESGIQDLDLARCVGL</sequence>
<comment type="caution">
    <text evidence="8">The sequence shown here is derived from an EMBL/GenBank/DDBJ whole genome shotgun (WGS) entry which is preliminary data.</text>
</comment>
<evidence type="ECO:0000256" key="3">
    <source>
        <dbReference type="ARBA" id="ARBA00023125"/>
    </source>
</evidence>
<gene>
    <name evidence="8" type="ORF">N7460_008132</name>
</gene>
<evidence type="ECO:0000256" key="6">
    <source>
        <dbReference type="SAM" id="MobiDB-lite"/>
    </source>
</evidence>
<dbReference type="GO" id="GO:0000981">
    <property type="term" value="F:DNA-binding transcription factor activity, RNA polymerase II-specific"/>
    <property type="evidence" value="ECO:0007669"/>
    <property type="project" value="InterPro"/>
</dbReference>
<keyword evidence="5" id="KW-0539">Nucleus</keyword>
<evidence type="ECO:0000256" key="1">
    <source>
        <dbReference type="ARBA" id="ARBA00004123"/>
    </source>
</evidence>
<dbReference type="GO" id="GO:0045944">
    <property type="term" value="P:positive regulation of transcription by RNA polymerase II"/>
    <property type="evidence" value="ECO:0007669"/>
    <property type="project" value="TreeGrafter"/>
</dbReference>
<dbReference type="GO" id="GO:0008270">
    <property type="term" value="F:zinc ion binding"/>
    <property type="evidence" value="ECO:0007669"/>
    <property type="project" value="InterPro"/>
</dbReference>
<dbReference type="InterPro" id="IPR036864">
    <property type="entry name" value="Zn2-C6_fun-type_DNA-bd_sf"/>
</dbReference>
<dbReference type="PROSITE" id="PS50048">
    <property type="entry name" value="ZN2_CY6_FUNGAL_2"/>
    <property type="match status" value="1"/>
</dbReference>
<dbReference type="PANTHER" id="PTHR37534">
    <property type="entry name" value="TRANSCRIPTIONAL ACTIVATOR PROTEIN UGA3"/>
    <property type="match status" value="1"/>
</dbReference>
<dbReference type="InterPro" id="IPR001138">
    <property type="entry name" value="Zn2Cys6_DnaBD"/>
</dbReference>
<reference evidence="8" key="1">
    <citation type="journal article" date="2023" name="IMA Fungus">
        <title>Comparative genomic study of the Penicillium genus elucidates a diverse pangenome and 15 lateral gene transfer events.</title>
        <authorList>
            <person name="Petersen C."/>
            <person name="Sorensen T."/>
            <person name="Nielsen M.R."/>
            <person name="Sondergaard T.E."/>
            <person name="Sorensen J.L."/>
            <person name="Fitzpatrick D.A."/>
            <person name="Frisvad J.C."/>
            <person name="Nielsen K.L."/>
        </authorList>
    </citation>
    <scope>NUCLEOTIDE SEQUENCE</scope>
    <source>
        <strain evidence="8">IBT 15450</strain>
    </source>
</reference>
<keyword evidence="2" id="KW-0805">Transcription regulation</keyword>
<keyword evidence="3" id="KW-0238">DNA-binding</keyword>
<feature type="domain" description="Zn(2)-C6 fungal-type" evidence="7">
    <location>
        <begin position="7"/>
        <end position="35"/>
    </location>
</feature>
<dbReference type="PROSITE" id="PS00463">
    <property type="entry name" value="ZN2_CY6_FUNGAL_1"/>
    <property type="match status" value="1"/>
</dbReference>
<comment type="subcellular location">
    <subcellularLocation>
        <location evidence="1">Nucleus</location>
    </subcellularLocation>
</comment>
<evidence type="ECO:0000256" key="5">
    <source>
        <dbReference type="ARBA" id="ARBA00023242"/>
    </source>
</evidence>
<dbReference type="GO" id="GO:0000976">
    <property type="term" value="F:transcription cis-regulatory region binding"/>
    <property type="evidence" value="ECO:0007669"/>
    <property type="project" value="TreeGrafter"/>
</dbReference>
<feature type="compositionally biased region" description="Basic and acidic residues" evidence="6">
    <location>
        <begin position="128"/>
        <end position="142"/>
    </location>
</feature>
<protein>
    <submittedName>
        <fullName evidence="8">C6 transcription factor</fullName>
    </submittedName>
</protein>
<evidence type="ECO:0000259" key="7">
    <source>
        <dbReference type="PROSITE" id="PS50048"/>
    </source>
</evidence>
<dbReference type="Pfam" id="PF00172">
    <property type="entry name" value="Zn_clus"/>
    <property type="match status" value="1"/>
</dbReference>
<dbReference type="InterPro" id="IPR021858">
    <property type="entry name" value="Fun_TF"/>
</dbReference>
<keyword evidence="9" id="KW-1185">Reference proteome</keyword>
<dbReference type="CDD" id="cd00067">
    <property type="entry name" value="GAL4"/>
    <property type="match status" value="1"/>
</dbReference>
<feature type="compositionally biased region" description="Basic residues" evidence="6">
    <location>
        <begin position="71"/>
        <end position="81"/>
    </location>
</feature>
<dbReference type="PANTHER" id="PTHR37534:SF26">
    <property type="entry name" value="TRANSCRIPTION FACTOR, PUTATIVE-RELATED"/>
    <property type="match status" value="1"/>
</dbReference>
<feature type="region of interest" description="Disordered" evidence="6">
    <location>
        <begin position="128"/>
        <end position="156"/>
    </location>
</feature>
<dbReference type="Proteomes" id="UP001219568">
    <property type="component" value="Unassembled WGS sequence"/>
</dbReference>
<dbReference type="GO" id="GO:0005634">
    <property type="term" value="C:nucleus"/>
    <property type="evidence" value="ECO:0007669"/>
    <property type="project" value="UniProtKB-SubCell"/>
</dbReference>
<dbReference type="EMBL" id="JAQJZL010000009">
    <property type="protein sequence ID" value="KAJ6038361.1"/>
    <property type="molecule type" value="Genomic_DNA"/>
</dbReference>
<dbReference type="SMART" id="SM00066">
    <property type="entry name" value="GAL4"/>
    <property type="match status" value="1"/>
</dbReference>
<dbReference type="Pfam" id="PF11951">
    <property type="entry name" value="Fungal_trans_2"/>
    <property type="match status" value="1"/>
</dbReference>
<proteinExistence type="predicted"/>
<evidence type="ECO:0000256" key="2">
    <source>
        <dbReference type="ARBA" id="ARBA00023015"/>
    </source>
</evidence>
<feature type="region of interest" description="Disordered" evidence="6">
    <location>
        <begin position="71"/>
        <end position="111"/>
    </location>
</feature>